<proteinExistence type="predicted"/>
<dbReference type="EnsemblMetazoa" id="LLOJ005508-RA">
    <property type="protein sequence ID" value="LLOJ005508-PA"/>
    <property type="gene ID" value="LLOJ005508"/>
</dbReference>
<name>A0A1B0CLM1_LUTLO</name>
<accession>A0A1B0CLM1</accession>
<dbReference type="EMBL" id="AJWK01017451">
    <property type="status" value="NOT_ANNOTATED_CDS"/>
    <property type="molecule type" value="Genomic_DNA"/>
</dbReference>
<dbReference type="AlphaFoldDB" id="A0A1B0CLM1"/>
<dbReference type="Proteomes" id="UP000092461">
    <property type="component" value="Unassembled WGS sequence"/>
</dbReference>
<sequence>MLLIVCRCSTNVVLCSIVYCVFCLRCFGRAIGVHDQGEPEDE</sequence>
<evidence type="ECO:0000313" key="2">
    <source>
        <dbReference type="Proteomes" id="UP000092461"/>
    </source>
</evidence>
<reference evidence="1" key="1">
    <citation type="submission" date="2020-05" db="UniProtKB">
        <authorList>
            <consortium name="EnsemblMetazoa"/>
        </authorList>
    </citation>
    <scope>IDENTIFICATION</scope>
    <source>
        <strain evidence="1">Jacobina</strain>
    </source>
</reference>
<protein>
    <submittedName>
        <fullName evidence="1">Uncharacterized protein</fullName>
    </submittedName>
</protein>
<keyword evidence="2" id="KW-1185">Reference proteome</keyword>
<evidence type="ECO:0000313" key="1">
    <source>
        <dbReference type="EnsemblMetazoa" id="LLOJ005508-PA"/>
    </source>
</evidence>
<dbReference type="EMBL" id="AJWK01017452">
    <property type="status" value="NOT_ANNOTATED_CDS"/>
    <property type="molecule type" value="Genomic_DNA"/>
</dbReference>
<dbReference type="VEuPathDB" id="VectorBase:LLOJ005508"/>
<organism evidence="1 2">
    <name type="scientific">Lutzomyia longipalpis</name>
    <name type="common">Sand fly</name>
    <dbReference type="NCBI Taxonomy" id="7200"/>
    <lineage>
        <taxon>Eukaryota</taxon>
        <taxon>Metazoa</taxon>
        <taxon>Ecdysozoa</taxon>
        <taxon>Arthropoda</taxon>
        <taxon>Hexapoda</taxon>
        <taxon>Insecta</taxon>
        <taxon>Pterygota</taxon>
        <taxon>Neoptera</taxon>
        <taxon>Endopterygota</taxon>
        <taxon>Diptera</taxon>
        <taxon>Nematocera</taxon>
        <taxon>Psychodoidea</taxon>
        <taxon>Psychodidae</taxon>
        <taxon>Lutzomyia</taxon>
        <taxon>Lutzomyia</taxon>
    </lineage>
</organism>
<dbReference type="EMBL" id="AJWK01017449">
    <property type="status" value="NOT_ANNOTATED_CDS"/>
    <property type="molecule type" value="Genomic_DNA"/>
</dbReference>
<dbReference type="EMBL" id="AJWK01017450">
    <property type="status" value="NOT_ANNOTATED_CDS"/>
    <property type="molecule type" value="Genomic_DNA"/>
</dbReference>